<feature type="transmembrane region" description="Helical" evidence="2">
    <location>
        <begin position="27"/>
        <end position="44"/>
    </location>
</feature>
<reference evidence="4" key="1">
    <citation type="submission" date="2025-08" db="UniProtKB">
        <authorList>
            <consortium name="RefSeq"/>
        </authorList>
    </citation>
    <scope>IDENTIFICATION</scope>
    <source>
        <strain evidence="4">11010-0011.00</strain>
        <tissue evidence="4">Whole body</tissue>
    </source>
</reference>
<feature type="transmembrane region" description="Helical" evidence="2">
    <location>
        <begin position="90"/>
        <end position="114"/>
    </location>
</feature>
<gene>
    <name evidence="4" type="primary">LOC115634095</name>
</gene>
<dbReference type="InterPro" id="IPR026721">
    <property type="entry name" value="TMEM18"/>
</dbReference>
<dbReference type="Pfam" id="PF14770">
    <property type="entry name" value="TMEM18"/>
    <property type="match status" value="1"/>
</dbReference>
<dbReference type="AlphaFoldDB" id="A0A6J2UJX5"/>
<evidence type="ECO:0000313" key="4">
    <source>
        <dbReference type="RefSeq" id="XP_030387512.1"/>
    </source>
</evidence>
<dbReference type="OrthoDB" id="411535at2759"/>
<keyword evidence="3" id="KW-1185">Reference proteome</keyword>
<dbReference type="Proteomes" id="UP000504634">
    <property type="component" value="Unplaced"/>
</dbReference>
<sequence>MHPGQIEVNEITGYWTFLMSIEWRDPFLIALILMHLLTTVTALLTRNNTNFQIFLFFVLLCAVYFSENINEYAAHNWSAFTKQQYFDSNGLFISTVFSIPLLLNCMLLIGAWLYNSTQLMSSLKIAQLKERSRRERECNAAATAPQTQFTSTTKSFKSD</sequence>
<evidence type="ECO:0000256" key="1">
    <source>
        <dbReference type="SAM" id="MobiDB-lite"/>
    </source>
</evidence>
<feature type="compositionally biased region" description="Low complexity" evidence="1">
    <location>
        <begin position="146"/>
        <end position="159"/>
    </location>
</feature>
<dbReference type="GeneID" id="115634095"/>
<name>A0A6J2UJX5_DROLE</name>
<keyword evidence="2" id="KW-1133">Transmembrane helix</keyword>
<organism evidence="3 4">
    <name type="scientific">Drosophila lebanonensis</name>
    <name type="common">Fruit fly</name>
    <name type="synonym">Scaptodrosophila lebanonensis</name>
    <dbReference type="NCBI Taxonomy" id="7225"/>
    <lineage>
        <taxon>Eukaryota</taxon>
        <taxon>Metazoa</taxon>
        <taxon>Ecdysozoa</taxon>
        <taxon>Arthropoda</taxon>
        <taxon>Hexapoda</taxon>
        <taxon>Insecta</taxon>
        <taxon>Pterygota</taxon>
        <taxon>Neoptera</taxon>
        <taxon>Endopterygota</taxon>
        <taxon>Diptera</taxon>
        <taxon>Brachycera</taxon>
        <taxon>Muscomorpha</taxon>
        <taxon>Ephydroidea</taxon>
        <taxon>Drosophilidae</taxon>
        <taxon>Scaptodrosophila</taxon>
    </lineage>
</organism>
<proteinExistence type="predicted"/>
<dbReference type="RefSeq" id="XP_030387512.1">
    <property type="nucleotide sequence ID" value="XM_030531652.1"/>
</dbReference>
<feature type="transmembrane region" description="Helical" evidence="2">
    <location>
        <begin position="51"/>
        <end position="70"/>
    </location>
</feature>
<dbReference type="CTD" id="129787"/>
<protein>
    <submittedName>
        <fullName evidence="4">Transmembrane protein 18</fullName>
    </submittedName>
</protein>
<evidence type="ECO:0000313" key="3">
    <source>
        <dbReference type="Proteomes" id="UP000504634"/>
    </source>
</evidence>
<keyword evidence="2" id="KW-0472">Membrane</keyword>
<accession>A0A6J2UJX5</accession>
<evidence type="ECO:0000256" key="2">
    <source>
        <dbReference type="SAM" id="Phobius"/>
    </source>
</evidence>
<feature type="region of interest" description="Disordered" evidence="1">
    <location>
        <begin position="137"/>
        <end position="159"/>
    </location>
</feature>
<keyword evidence="2 4" id="KW-0812">Transmembrane</keyword>